<name>A0ABY6D4D4_9BACT</name>
<dbReference type="EMBL" id="CP106735">
    <property type="protein sequence ID" value="UXX80963.1"/>
    <property type="molecule type" value="Genomic_DNA"/>
</dbReference>
<gene>
    <name evidence="1" type="ORF">N7E81_07610</name>
</gene>
<dbReference type="PROSITE" id="PS51257">
    <property type="entry name" value="PROKAR_LIPOPROTEIN"/>
    <property type="match status" value="1"/>
</dbReference>
<sequence length="379" mass="41853">MKDIKNIILASVIGVIVMLSSCEKTDVETPGVAVEAYTWVGYLDTVSNPGAYQNNSDYLIRTIPGINQERESILTNKDPFMVGDEIIFVVDHSASLLAIYTGDTLHRYSGSALALVDRSRIETEIFAVKIDSVNRFKADFNLLAINDQEIPSALTISAGNPTLDYDEKYKINGMKLVTSSLANDDTLRFNIEGAGVKLGANKSLFIDYRPLPFANDRDSVIIEVKVSFENIESAVATQITQNRQQVYGAVEFDLAPYLTDWIATNGYPSTGNPEITNVEIKMFKPNATAPWNDMFVRGIQISENEYLPFDTGVSIAVVREGEGDFIYTYSEAGTYTVTVLGTNNGYRDYSGDPLQSSADEFEINRAMAEIDITINEPTP</sequence>
<proteinExistence type="predicted"/>
<dbReference type="Proteomes" id="UP001062165">
    <property type="component" value="Chromosome"/>
</dbReference>
<evidence type="ECO:0000313" key="1">
    <source>
        <dbReference type="EMBL" id="UXX80963.1"/>
    </source>
</evidence>
<dbReference type="RefSeq" id="WP_263052692.1">
    <property type="nucleotide sequence ID" value="NZ_CP106735.1"/>
</dbReference>
<protein>
    <recommendedName>
        <fullName evidence="3">DUF5689 domain-containing protein</fullName>
    </recommendedName>
</protein>
<organism evidence="1 2">
    <name type="scientific">Reichenbachiella carrageenanivorans</name>
    <dbReference type="NCBI Taxonomy" id="2979869"/>
    <lineage>
        <taxon>Bacteria</taxon>
        <taxon>Pseudomonadati</taxon>
        <taxon>Bacteroidota</taxon>
        <taxon>Cytophagia</taxon>
        <taxon>Cytophagales</taxon>
        <taxon>Reichenbachiellaceae</taxon>
        <taxon>Reichenbachiella</taxon>
    </lineage>
</organism>
<reference evidence="1" key="1">
    <citation type="submission" date="2022-10" db="EMBL/GenBank/DDBJ databases">
        <title>Comparative genomics and taxonomic characterization of three novel marine species of genus Reichenbachiella exhibiting antioxidant and polysaccharide degradation activities.</title>
        <authorList>
            <person name="Muhammad N."/>
            <person name="Lee Y.-J."/>
            <person name="Ko J."/>
            <person name="Kim S.-G."/>
        </authorList>
    </citation>
    <scope>NUCLEOTIDE SEQUENCE</scope>
    <source>
        <strain evidence="1">Wsw4-B4</strain>
    </source>
</reference>
<accession>A0ABY6D4D4</accession>
<keyword evidence="2" id="KW-1185">Reference proteome</keyword>
<evidence type="ECO:0008006" key="3">
    <source>
        <dbReference type="Google" id="ProtNLM"/>
    </source>
</evidence>
<evidence type="ECO:0000313" key="2">
    <source>
        <dbReference type="Proteomes" id="UP001062165"/>
    </source>
</evidence>